<reference evidence="8 9" key="1">
    <citation type="submission" date="2017-05" db="EMBL/GenBank/DDBJ databases">
        <authorList>
            <person name="Varghese N."/>
            <person name="Submissions S."/>
        </authorList>
    </citation>
    <scope>NUCLEOTIDE SEQUENCE [LARGE SCALE GENOMIC DNA]</scope>
    <source>
        <strain evidence="8 9">DSM 100094</strain>
    </source>
</reference>
<feature type="transmembrane region" description="Helical" evidence="7">
    <location>
        <begin position="80"/>
        <end position="100"/>
    </location>
</feature>
<proteinExistence type="predicted"/>
<dbReference type="OrthoDB" id="9807111at2"/>
<evidence type="ECO:0000256" key="1">
    <source>
        <dbReference type="ARBA" id="ARBA00004651"/>
    </source>
</evidence>
<dbReference type="EMBL" id="FXTK01000002">
    <property type="protein sequence ID" value="SMO40763.1"/>
    <property type="molecule type" value="Genomic_DNA"/>
</dbReference>
<keyword evidence="6 7" id="KW-0472">Membrane</keyword>
<evidence type="ECO:0000313" key="8">
    <source>
        <dbReference type="EMBL" id="SMO40763.1"/>
    </source>
</evidence>
<keyword evidence="9" id="KW-1185">Reference proteome</keyword>
<dbReference type="InterPro" id="IPR006726">
    <property type="entry name" value="PHBA_efflux_AaeB/fusaric-R"/>
</dbReference>
<evidence type="ECO:0000256" key="6">
    <source>
        <dbReference type="ARBA" id="ARBA00023136"/>
    </source>
</evidence>
<feature type="transmembrane region" description="Helical" evidence="7">
    <location>
        <begin position="51"/>
        <end position="73"/>
    </location>
</feature>
<evidence type="ECO:0000256" key="5">
    <source>
        <dbReference type="ARBA" id="ARBA00022989"/>
    </source>
</evidence>
<evidence type="ECO:0000256" key="7">
    <source>
        <dbReference type="SAM" id="Phobius"/>
    </source>
</evidence>
<feature type="transmembrane region" description="Helical" evidence="7">
    <location>
        <begin position="174"/>
        <end position="191"/>
    </location>
</feature>
<name>A0A521B0Y5_9RHOB</name>
<dbReference type="GO" id="GO:0022857">
    <property type="term" value="F:transmembrane transporter activity"/>
    <property type="evidence" value="ECO:0007669"/>
    <property type="project" value="InterPro"/>
</dbReference>
<dbReference type="PANTHER" id="PTHR30509:SF9">
    <property type="entry name" value="MULTIDRUG RESISTANCE PROTEIN MDTO"/>
    <property type="match status" value="1"/>
</dbReference>
<keyword evidence="4 7" id="KW-0812">Transmembrane</keyword>
<dbReference type="AlphaFoldDB" id="A0A521B0Y5"/>
<gene>
    <name evidence="8" type="ORF">SAMN06265221_10239</name>
</gene>
<keyword evidence="5 7" id="KW-1133">Transmembrane helix</keyword>
<evidence type="ECO:0000256" key="2">
    <source>
        <dbReference type="ARBA" id="ARBA00022448"/>
    </source>
</evidence>
<dbReference type="PANTHER" id="PTHR30509">
    <property type="entry name" value="P-HYDROXYBENZOIC ACID EFFLUX PUMP SUBUNIT-RELATED"/>
    <property type="match status" value="1"/>
</dbReference>
<evidence type="ECO:0000256" key="4">
    <source>
        <dbReference type="ARBA" id="ARBA00022692"/>
    </source>
</evidence>
<feature type="transmembrane region" description="Helical" evidence="7">
    <location>
        <begin position="198"/>
        <end position="216"/>
    </location>
</feature>
<sequence>MNPASHWALRALQLFAAAAISLILAVQLGLQNPFWAAMPVWVVAQPHREDLLLRAVMRVAGTALGAAIGWLALTQLAGELAHGIVLVLAVGIATAATYWIGTAYSYGALLAGITVAVVLVPSMDHHVEATAFALDRIWCTLIGVIAVTAITFVFTPRRPEPMPRRVPPQMRHVLRHGMIAGGACLLGVVWLQTVGGPPGIAGAMSLSIFSLLIASSRTPAPMLQYMPPGSLIGVGAALAYRALDLSLVDPAGWALLLVMPFLAAGAALRSHPRSAPFGLDANMSFLLAAEAGTQGHSMPAHLAGGAALVASAFAFRAVFRRFGHQPG</sequence>
<feature type="transmembrane region" description="Helical" evidence="7">
    <location>
        <begin position="250"/>
        <end position="268"/>
    </location>
</feature>
<dbReference type="Pfam" id="PF04632">
    <property type="entry name" value="FUSC"/>
    <property type="match status" value="2"/>
</dbReference>
<keyword evidence="2" id="KW-0813">Transport</keyword>
<dbReference type="Proteomes" id="UP000319014">
    <property type="component" value="Unassembled WGS sequence"/>
</dbReference>
<dbReference type="RefSeq" id="WP_142661589.1">
    <property type="nucleotide sequence ID" value="NZ_FXTK01000002.1"/>
</dbReference>
<keyword evidence="3" id="KW-1003">Cell membrane</keyword>
<evidence type="ECO:0000256" key="3">
    <source>
        <dbReference type="ARBA" id="ARBA00022475"/>
    </source>
</evidence>
<accession>A0A521B0Y5</accession>
<organism evidence="8 9">
    <name type="scientific">Paracoccus laeviglucosivorans</name>
    <dbReference type="NCBI Taxonomy" id="1197861"/>
    <lineage>
        <taxon>Bacteria</taxon>
        <taxon>Pseudomonadati</taxon>
        <taxon>Pseudomonadota</taxon>
        <taxon>Alphaproteobacteria</taxon>
        <taxon>Rhodobacterales</taxon>
        <taxon>Paracoccaceae</taxon>
        <taxon>Paracoccus</taxon>
    </lineage>
</organism>
<comment type="subcellular location">
    <subcellularLocation>
        <location evidence="1">Cell membrane</location>
        <topology evidence="1">Multi-pass membrane protein</topology>
    </subcellularLocation>
</comment>
<feature type="transmembrane region" description="Helical" evidence="7">
    <location>
        <begin position="136"/>
        <end position="154"/>
    </location>
</feature>
<dbReference type="GO" id="GO:0005886">
    <property type="term" value="C:plasma membrane"/>
    <property type="evidence" value="ECO:0007669"/>
    <property type="project" value="UniProtKB-SubCell"/>
</dbReference>
<evidence type="ECO:0000313" key="9">
    <source>
        <dbReference type="Proteomes" id="UP000319014"/>
    </source>
</evidence>
<feature type="transmembrane region" description="Helical" evidence="7">
    <location>
        <begin position="300"/>
        <end position="319"/>
    </location>
</feature>
<feature type="transmembrane region" description="Helical" evidence="7">
    <location>
        <begin position="12"/>
        <end position="31"/>
    </location>
</feature>
<protein>
    <submittedName>
        <fullName evidence="8">Fusaric acid resistance protein family protein</fullName>
    </submittedName>
</protein>